<keyword evidence="3 5" id="KW-0819">tRNA processing</keyword>
<dbReference type="EC" id="5.4.99.25" evidence="5"/>
<evidence type="ECO:0000256" key="3">
    <source>
        <dbReference type="ARBA" id="ARBA00022694"/>
    </source>
</evidence>
<comment type="catalytic activity">
    <reaction evidence="1 5">
        <text>uridine(55) in tRNA = pseudouridine(55) in tRNA</text>
        <dbReference type="Rhea" id="RHEA:42532"/>
        <dbReference type="Rhea" id="RHEA-COMP:10101"/>
        <dbReference type="Rhea" id="RHEA-COMP:10102"/>
        <dbReference type="ChEBI" id="CHEBI:65314"/>
        <dbReference type="ChEBI" id="CHEBI:65315"/>
        <dbReference type="EC" id="5.4.99.25"/>
    </reaction>
</comment>
<dbReference type="EMBL" id="JAATLM010000001">
    <property type="protein sequence ID" value="NIZ68947.1"/>
    <property type="molecule type" value="Genomic_DNA"/>
</dbReference>
<dbReference type="InterPro" id="IPR014780">
    <property type="entry name" value="tRNA_psdUridine_synth_TruB"/>
</dbReference>
<dbReference type="HAMAP" id="MF_01080">
    <property type="entry name" value="TruB_bact"/>
    <property type="match status" value="1"/>
</dbReference>
<protein>
    <recommendedName>
        <fullName evidence="5">tRNA pseudouridine synthase B</fullName>
        <ecNumber evidence="5">5.4.99.25</ecNumber>
    </recommendedName>
    <alternativeName>
        <fullName evidence="5">tRNA pseudouridine(55) synthase</fullName>
        <shortName evidence="5">Psi55 synthase</shortName>
    </alternativeName>
    <alternativeName>
        <fullName evidence="5">tRNA pseudouridylate synthase</fullName>
    </alternativeName>
    <alternativeName>
        <fullName evidence="5">tRNA-uridine isomerase</fullName>
    </alternativeName>
</protein>
<evidence type="ECO:0000313" key="7">
    <source>
        <dbReference type="EMBL" id="NIZ68947.1"/>
    </source>
</evidence>
<reference evidence="7" key="1">
    <citation type="submission" date="2020-03" db="EMBL/GenBank/DDBJ databases">
        <title>Spirochaetal bacteria isolated from arthropods constitute a novel genus Entomospira genus novum within the order Spirochaetales.</title>
        <authorList>
            <person name="Grana-Miraglia L."/>
            <person name="Sikutova S."/>
            <person name="Fingerle V."/>
            <person name="Sing A."/>
            <person name="Castillo-Ramirez S."/>
            <person name="Margos G."/>
            <person name="Rudolf I."/>
        </authorList>
    </citation>
    <scope>NUCLEOTIDE SEQUENCE</scope>
    <source>
        <strain evidence="7">BR149</strain>
    </source>
</reference>
<dbReference type="PANTHER" id="PTHR13767">
    <property type="entry name" value="TRNA-PSEUDOURIDINE SYNTHASE"/>
    <property type="match status" value="1"/>
</dbReference>
<gene>
    <name evidence="5 7" type="primary">truB</name>
    <name evidence="7" type="ORF">HCT48_01770</name>
</gene>
<organism evidence="7 8">
    <name type="scientific">Entomospira culicis</name>
    <dbReference type="NCBI Taxonomy" id="2719989"/>
    <lineage>
        <taxon>Bacteria</taxon>
        <taxon>Pseudomonadati</taxon>
        <taxon>Spirochaetota</taxon>
        <taxon>Spirochaetia</taxon>
        <taxon>Spirochaetales</taxon>
        <taxon>Spirochaetaceae</taxon>
        <taxon>Entomospira</taxon>
    </lineage>
</organism>
<evidence type="ECO:0000256" key="1">
    <source>
        <dbReference type="ARBA" id="ARBA00000385"/>
    </source>
</evidence>
<evidence type="ECO:0000259" key="6">
    <source>
        <dbReference type="Pfam" id="PF01509"/>
    </source>
</evidence>
<comment type="function">
    <text evidence="5">Responsible for synthesis of pseudouridine from uracil-55 in the psi GC loop of transfer RNAs.</text>
</comment>
<evidence type="ECO:0000256" key="5">
    <source>
        <dbReference type="HAMAP-Rule" id="MF_01080"/>
    </source>
</evidence>
<dbReference type="GO" id="GO:0031119">
    <property type="term" value="P:tRNA pseudouridine synthesis"/>
    <property type="evidence" value="ECO:0007669"/>
    <property type="project" value="UniProtKB-UniRule"/>
</dbReference>
<keyword evidence="4 5" id="KW-0413">Isomerase</keyword>
<dbReference type="InterPro" id="IPR002501">
    <property type="entry name" value="PsdUridine_synth_N"/>
</dbReference>
<keyword evidence="8" id="KW-1185">Reference proteome</keyword>
<comment type="similarity">
    <text evidence="2 5">Belongs to the pseudouridine synthase TruB family. Type 1 subfamily.</text>
</comment>
<accession>A0A968KW98</accession>
<feature type="active site" description="Nucleophile" evidence="5">
    <location>
        <position position="42"/>
    </location>
</feature>
<dbReference type="Pfam" id="PF01509">
    <property type="entry name" value="TruB_N"/>
    <property type="match status" value="1"/>
</dbReference>
<dbReference type="NCBIfam" id="TIGR00431">
    <property type="entry name" value="TruB"/>
    <property type="match status" value="1"/>
</dbReference>
<dbReference type="InterPro" id="IPR020103">
    <property type="entry name" value="PsdUridine_synth_cat_dom_sf"/>
</dbReference>
<dbReference type="SUPFAM" id="SSF55120">
    <property type="entry name" value="Pseudouridine synthase"/>
    <property type="match status" value="1"/>
</dbReference>
<comment type="caution">
    <text evidence="7">The sequence shown here is derived from an EMBL/GenBank/DDBJ whole genome shotgun (WGS) entry which is preliminary data.</text>
</comment>
<name>A0A968KW98_9SPIO</name>
<dbReference type="RefSeq" id="WP_167695059.1">
    <property type="nucleotide sequence ID" value="NZ_CP118181.1"/>
</dbReference>
<feature type="domain" description="Pseudouridine synthase II N-terminal" evidence="6">
    <location>
        <begin position="32"/>
        <end position="180"/>
    </location>
</feature>
<evidence type="ECO:0000256" key="4">
    <source>
        <dbReference type="ARBA" id="ARBA00023235"/>
    </source>
</evidence>
<dbReference type="GO" id="GO:0160148">
    <property type="term" value="F:tRNA pseudouridine(55) synthase activity"/>
    <property type="evidence" value="ECO:0007669"/>
    <property type="project" value="UniProtKB-EC"/>
</dbReference>
<dbReference type="Proteomes" id="UP000778951">
    <property type="component" value="Unassembled WGS sequence"/>
</dbReference>
<evidence type="ECO:0000256" key="2">
    <source>
        <dbReference type="ARBA" id="ARBA00005642"/>
    </source>
</evidence>
<dbReference type="GO" id="GO:0003723">
    <property type="term" value="F:RNA binding"/>
    <property type="evidence" value="ECO:0007669"/>
    <property type="project" value="InterPro"/>
</dbReference>
<dbReference type="GO" id="GO:1990481">
    <property type="term" value="P:mRNA pseudouridine synthesis"/>
    <property type="evidence" value="ECO:0007669"/>
    <property type="project" value="TreeGrafter"/>
</dbReference>
<dbReference type="AlphaFoldDB" id="A0A968KW98"/>
<proteinExistence type="inferred from homology"/>
<sequence>MSAPHGLLLWHKHPNVTSFQALHPIKKALGKGVKVGHAGTLDKAAEGLQLVLVGAFTRLNPLFSHLDKEYIATISFGSETDTLDREGSVIKTGELPSYQRVQRALKELRFGTIMQAPPLYSAIHVDGKRAYQYARSDQAIEMKMRPVSLYNVEVIAIHTDDDQRVQSIVLDITCGSGFYVRSFARDFAYSCHSLATLTALERVGIGHRDRPWAFALDKAIADPSAIQHQLLSAREALGLLLPHQLAYVKPEYLSSVSQGKPFREEFLLDMGQSDRDKPLFLLNDTGALLAEVHHRDGRWSYQFVVHAP</sequence>
<dbReference type="Gene3D" id="3.30.2350.10">
    <property type="entry name" value="Pseudouridine synthase"/>
    <property type="match status" value="1"/>
</dbReference>
<dbReference type="PANTHER" id="PTHR13767:SF2">
    <property type="entry name" value="PSEUDOURIDYLATE SYNTHASE TRUB1"/>
    <property type="match status" value="1"/>
</dbReference>
<evidence type="ECO:0000313" key="8">
    <source>
        <dbReference type="Proteomes" id="UP000778951"/>
    </source>
</evidence>